<dbReference type="PANTHER" id="PTHR48039">
    <property type="entry name" value="RNA-BINDING MOTIF PROTEIN 14B"/>
    <property type="match status" value="1"/>
</dbReference>
<dbReference type="GeneID" id="30149625"/>
<comment type="subcellular location">
    <subcellularLocation>
        <location evidence="1">Nucleus</location>
    </subcellularLocation>
</comment>
<dbReference type="EMBL" id="KV454431">
    <property type="protein sequence ID" value="ODQ79862.1"/>
    <property type="molecule type" value="Genomic_DNA"/>
</dbReference>
<feature type="region of interest" description="Disordered" evidence="6">
    <location>
        <begin position="630"/>
        <end position="726"/>
    </location>
</feature>
<feature type="domain" description="RRM" evidence="7">
    <location>
        <begin position="292"/>
        <end position="385"/>
    </location>
</feature>
<dbReference type="InterPro" id="IPR000504">
    <property type="entry name" value="RRM_dom"/>
</dbReference>
<dbReference type="GO" id="GO:0000463">
    <property type="term" value="P:maturation of LSU-rRNA from tricistronic rRNA transcript (SSU-rRNA, 5.8S rRNA, LSU-rRNA)"/>
    <property type="evidence" value="ECO:0007669"/>
    <property type="project" value="EnsemblFungi"/>
</dbReference>
<dbReference type="Proteomes" id="UP000094336">
    <property type="component" value="Unassembled WGS sequence"/>
</dbReference>
<keyword evidence="9" id="KW-1185">Reference proteome</keyword>
<protein>
    <recommendedName>
        <fullName evidence="7">RRM domain-containing protein</fullName>
    </recommendedName>
</protein>
<evidence type="ECO:0000256" key="6">
    <source>
        <dbReference type="SAM" id="MobiDB-lite"/>
    </source>
</evidence>
<dbReference type="GO" id="GO:0003729">
    <property type="term" value="F:mRNA binding"/>
    <property type="evidence" value="ECO:0007669"/>
    <property type="project" value="TreeGrafter"/>
</dbReference>
<evidence type="ECO:0000313" key="9">
    <source>
        <dbReference type="Proteomes" id="UP000094336"/>
    </source>
</evidence>
<dbReference type="STRING" id="984486.A0A1E3QS57"/>
<feature type="compositionally biased region" description="Basic and acidic residues" evidence="6">
    <location>
        <begin position="697"/>
        <end position="712"/>
    </location>
</feature>
<feature type="domain" description="RRM" evidence="7">
    <location>
        <begin position="136"/>
        <end position="214"/>
    </location>
</feature>
<evidence type="ECO:0000256" key="5">
    <source>
        <dbReference type="PROSITE-ProRule" id="PRU00176"/>
    </source>
</evidence>
<dbReference type="Gene3D" id="3.30.70.330">
    <property type="match status" value="4"/>
</dbReference>
<evidence type="ECO:0000256" key="1">
    <source>
        <dbReference type="ARBA" id="ARBA00004123"/>
    </source>
</evidence>
<proteinExistence type="predicted"/>
<dbReference type="GO" id="GO:0070180">
    <property type="term" value="F:large ribosomal subunit rRNA binding"/>
    <property type="evidence" value="ECO:0007669"/>
    <property type="project" value="EnsemblFungi"/>
</dbReference>
<organism evidence="8 9">
    <name type="scientific">Babjeviella inositovora NRRL Y-12698</name>
    <dbReference type="NCBI Taxonomy" id="984486"/>
    <lineage>
        <taxon>Eukaryota</taxon>
        <taxon>Fungi</taxon>
        <taxon>Dikarya</taxon>
        <taxon>Ascomycota</taxon>
        <taxon>Saccharomycotina</taxon>
        <taxon>Pichiomycetes</taxon>
        <taxon>Serinales incertae sedis</taxon>
        <taxon>Babjeviella</taxon>
    </lineage>
</organism>
<feature type="region of interest" description="Disordered" evidence="6">
    <location>
        <begin position="224"/>
        <end position="262"/>
    </location>
</feature>
<keyword evidence="3 5" id="KW-0694">RNA-binding</keyword>
<feature type="compositionally biased region" description="Acidic residues" evidence="6">
    <location>
        <begin position="232"/>
        <end position="261"/>
    </location>
</feature>
<feature type="region of interest" description="Disordered" evidence="6">
    <location>
        <begin position="1"/>
        <end position="32"/>
    </location>
</feature>
<keyword evidence="2" id="KW-0677">Repeat</keyword>
<dbReference type="PROSITE" id="PS50102">
    <property type="entry name" value="RRM"/>
    <property type="match status" value="4"/>
</dbReference>
<name>A0A1E3QS57_9ASCO</name>
<reference evidence="9" key="1">
    <citation type="submission" date="2016-05" db="EMBL/GenBank/DDBJ databases">
        <title>Comparative genomics of biotechnologically important yeasts.</title>
        <authorList>
            <consortium name="DOE Joint Genome Institute"/>
            <person name="Riley R."/>
            <person name="Haridas S."/>
            <person name="Wolfe K.H."/>
            <person name="Lopes M.R."/>
            <person name="Hittinger C.T."/>
            <person name="Goker M."/>
            <person name="Salamov A."/>
            <person name="Wisecaver J."/>
            <person name="Long T.M."/>
            <person name="Aerts A.L."/>
            <person name="Barry K."/>
            <person name="Choi C."/>
            <person name="Clum A."/>
            <person name="Coughlan A.Y."/>
            <person name="Deshpande S."/>
            <person name="Douglass A.P."/>
            <person name="Hanson S.J."/>
            <person name="Klenk H.-P."/>
            <person name="Labutti K."/>
            <person name="Lapidus A."/>
            <person name="Lindquist E."/>
            <person name="Lipzen A."/>
            <person name="Meier-Kolthoff J.P."/>
            <person name="Ohm R.A."/>
            <person name="Otillar R.P."/>
            <person name="Pangilinan J."/>
            <person name="Peng Y."/>
            <person name="Rokas A."/>
            <person name="Rosa C.A."/>
            <person name="Scheuner C."/>
            <person name="Sibirny A.A."/>
            <person name="Slot J.C."/>
            <person name="Stielow J.B."/>
            <person name="Sun H."/>
            <person name="Kurtzman C.P."/>
            <person name="Blackwell M."/>
            <person name="Grigoriev I.V."/>
            <person name="Jeffries T.W."/>
        </authorList>
    </citation>
    <scope>NUCLEOTIDE SEQUENCE [LARGE SCALE GENOMIC DNA]</scope>
    <source>
        <strain evidence="9">NRRL Y-12698</strain>
    </source>
</reference>
<sequence>MSDTEIKQEIEQEVAIPTRDTRKPSTKSDDGLDRKTLFVRSVPFETTSEELSSFFSLFCPVKHAVIVKDEAQKSRGFGFVSFGEEEDTLIALTEAKKNKFKGRMLRVDVAKRRDRKAATDPEAVKPAKEVVEKRKARLIIRNLPWSVRSPDDLKKIFGRYGAVADAYIPRKDGGKMSGFGFVTMKKDVAAERAIKESVGLKIAGREVAVDFAIEKSKWETAIQEGKVAVPEIESEEEEESEASDDEDTEGNSDEDTSDMEDLDKLNDIENQDEDVEEQPEPAKPKENRQEAWSIFVRNVPYDATLESLVEHFEKFGTVKYALPVMDRETGLAKGTAFVAFKDEDAFVNCLENAPAGASTSMLIADDVSPLYVYEGRILSITSTVDRDSASRLTLKNTDKRKELLGKAPGAKDRRNLFLLNEGRITENSKLAELISATDLGLREKSYNMRVQQLNKNNTLHLSLTRLAIRNLPRAMNNRSLKALGRKAVVEFAKEVREGVRQTLSKEEVIRSTKAKYEFDGTDFNPKKLTEAQAKKSKKMGVVKQAVVIMEIKGSGEAGRSRGYGFIEFRDHKAALMGLRWLNAHEVSAEEILEGMSEEETKLAQLEGVSKRRLIAEFAVENSQVIKRRREKVYTSRNTGAAGAEAKRKREESEGQHQGRVGSDKKFKKDDNRGKKTGKHNNKRGNMNKGAPKGARPAKPESAKTGISEEQKKLIGIKRKRKQQKGK</sequence>
<feature type="domain" description="RRM" evidence="7">
    <location>
        <begin position="464"/>
        <end position="598"/>
    </location>
</feature>
<evidence type="ECO:0000256" key="2">
    <source>
        <dbReference type="ARBA" id="ARBA00022737"/>
    </source>
</evidence>
<dbReference type="RefSeq" id="XP_018985190.1">
    <property type="nucleotide sequence ID" value="XM_019131772.1"/>
</dbReference>
<feature type="compositionally biased region" description="Basic and acidic residues" evidence="6">
    <location>
        <begin position="644"/>
        <end position="673"/>
    </location>
</feature>
<keyword evidence="4" id="KW-0539">Nucleus</keyword>
<dbReference type="SUPFAM" id="SSF54928">
    <property type="entry name" value="RNA-binding domain, RBD"/>
    <property type="match status" value="3"/>
</dbReference>
<dbReference type="AlphaFoldDB" id="A0A1E3QS57"/>
<gene>
    <name evidence="8" type="ORF">BABINDRAFT_36417</name>
</gene>
<feature type="compositionally biased region" description="Basic and acidic residues" evidence="6">
    <location>
        <begin position="1"/>
        <end position="10"/>
    </location>
</feature>
<dbReference type="FunFam" id="3.30.70.330:FF:000937">
    <property type="entry name" value="NOP4p Nucleolar protein"/>
    <property type="match status" value="1"/>
</dbReference>
<feature type="compositionally biased region" description="Basic residues" evidence="6">
    <location>
        <begin position="714"/>
        <end position="726"/>
    </location>
</feature>
<dbReference type="InterPro" id="IPR012677">
    <property type="entry name" value="Nucleotide-bd_a/b_plait_sf"/>
</dbReference>
<evidence type="ECO:0000259" key="7">
    <source>
        <dbReference type="PROSITE" id="PS50102"/>
    </source>
</evidence>
<dbReference type="OrthoDB" id="267048at2759"/>
<dbReference type="GO" id="GO:0042802">
    <property type="term" value="F:identical protein binding"/>
    <property type="evidence" value="ECO:0007669"/>
    <property type="project" value="EnsemblFungi"/>
</dbReference>
<dbReference type="InterPro" id="IPR035979">
    <property type="entry name" value="RBD_domain_sf"/>
</dbReference>
<dbReference type="PANTHER" id="PTHR48039:SF5">
    <property type="entry name" value="RNA-BINDING PROTEIN 28"/>
    <property type="match status" value="1"/>
</dbReference>
<evidence type="ECO:0000256" key="3">
    <source>
        <dbReference type="ARBA" id="ARBA00022884"/>
    </source>
</evidence>
<evidence type="ECO:0000313" key="8">
    <source>
        <dbReference type="EMBL" id="ODQ79862.1"/>
    </source>
</evidence>
<accession>A0A1E3QS57</accession>
<feature type="domain" description="RRM" evidence="7">
    <location>
        <begin position="35"/>
        <end position="112"/>
    </location>
</feature>
<evidence type="ECO:0000256" key="4">
    <source>
        <dbReference type="ARBA" id="ARBA00023242"/>
    </source>
</evidence>
<dbReference type="Pfam" id="PF00076">
    <property type="entry name" value="RRM_1"/>
    <property type="match status" value="3"/>
</dbReference>
<dbReference type="SMART" id="SM00360">
    <property type="entry name" value="RRM"/>
    <property type="match status" value="4"/>
</dbReference>
<dbReference type="GO" id="GO:0005730">
    <property type="term" value="C:nucleolus"/>
    <property type="evidence" value="ECO:0007669"/>
    <property type="project" value="TreeGrafter"/>
</dbReference>
<dbReference type="InterPro" id="IPR051945">
    <property type="entry name" value="RRM_MRD1_RNA_proc_ribogen"/>
</dbReference>
<feature type="compositionally biased region" description="Basic and acidic residues" evidence="6">
    <location>
        <begin position="19"/>
        <end position="32"/>
    </location>
</feature>